<feature type="transmembrane region" description="Helical" evidence="1">
    <location>
        <begin position="210"/>
        <end position="228"/>
    </location>
</feature>
<sequence>MKISAVILTKNEETNIERCLKTVDFCDEIVIVDDFSEDKTVEIAHKVLNAQKVYKVLQRRLNGNFSSQRNFGMEKTNGDWILFVDADETIPDELKKEIKQLLSSDPETKDYTAYYIKRRDFFWGRELKFGEIRKARARGVIRLVKRNSGYWVGNVHEEFKTIGFVTKLTNFINHYPHPTLKEFIEDINFYSSLRAEELYQSGKKFCLGEAILLPFSKFILTYFIYGGFLDEVPGFTYAFLMSLHSFLVRAKLFQLYENKKNR</sequence>
<dbReference type="SUPFAM" id="SSF53448">
    <property type="entry name" value="Nucleotide-diphospho-sugar transferases"/>
    <property type="match status" value="1"/>
</dbReference>
<dbReference type="Pfam" id="PF00535">
    <property type="entry name" value="Glycos_transf_2"/>
    <property type="match status" value="1"/>
</dbReference>
<dbReference type="CDD" id="cd02511">
    <property type="entry name" value="Beta4Glucosyltransferase"/>
    <property type="match status" value="1"/>
</dbReference>
<comment type="caution">
    <text evidence="3">The sequence shown here is derived from an EMBL/GenBank/DDBJ whole genome shotgun (WGS) entry which is preliminary data.</text>
</comment>
<protein>
    <recommendedName>
        <fullName evidence="2">Glycosyltransferase 2-like domain-containing protein</fullName>
    </recommendedName>
</protein>
<dbReference type="AlphaFoldDB" id="A0A2M8KMK4"/>
<dbReference type="EMBL" id="PFEB01000007">
    <property type="protein sequence ID" value="PJE61139.1"/>
    <property type="molecule type" value="Genomic_DNA"/>
</dbReference>
<accession>A0A2M8KMK4</accession>
<dbReference type="InterPro" id="IPR001173">
    <property type="entry name" value="Glyco_trans_2-like"/>
</dbReference>
<dbReference type="PANTHER" id="PTHR43630:SF2">
    <property type="entry name" value="GLYCOSYLTRANSFERASE"/>
    <property type="match status" value="1"/>
</dbReference>
<feature type="transmembrane region" description="Helical" evidence="1">
    <location>
        <begin position="234"/>
        <end position="252"/>
    </location>
</feature>
<reference evidence="4" key="1">
    <citation type="submission" date="2017-09" db="EMBL/GenBank/DDBJ databases">
        <title>Depth-based differentiation of microbial function through sediment-hosted aquifers and enrichment of novel symbionts in the deep terrestrial subsurface.</title>
        <authorList>
            <person name="Probst A.J."/>
            <person name="Ladd B."/>
            <person name="Jarett J.K."/>
            <person name="Geller-Mcgrath D.E."/>
            <person name="Sieber C.M.K."/>
            <person name="Emerson J.B."/>
            <person name="Anantharaman K."/>
            <person name="Thomas B.C."/>
            <person name="Malmstrom R."/>
            <person name="Stieglmeier M."/>
            <person name="Klingl A."/>
            <person name="Woyke T."/>
            <person name="Ryan C.M."/>
            <person name="Banfield J.F."/>
        </authorList>
    </citation>
    <scope>NUCLEOTIDE SEQUENCE [LARGE SCALE GENOMIC DNA]</scope>
</reference>
<evidence type="ECO:0000313" key="4">
    <source>
        <dbReference type="Proteomes" id="UP000231434"/>
    </source>
</evidence>
<keyword evidence="1" id="KW-0472">Membrane</keyword>
<keyword evidence="1" id="KW-0812">Transmembrane</keyword>
<gene>
    <name evidence="3" type="ORF">COU86_00710</name>
</gene>
<dbReference type="Proteomes" id="UP000231434">
    <property type="component" value="Unassembled WGS sequence"/>
</dbReference>
<proteinExistence type="predicted"/>
<feature type="domain" description="Glycosyltransferase 2-like" evidence="2">
    <location>
        <begin position="4"/>
        <end position="129"/>
    </location>
</feature>
<evidence type="ECO:0000256" key="1">
    <source>
        <dbReference type="SAM" id="Phobius"/>
    </source>
</evidence>
<dbReference type="Gene3D" id="3.90.550.10">
    <property type="entry name" value="Spore Coat Polysaccharide Biosynthesis Protein SpsA, Chain A"/>
    <property type="match status" value="1"/>
</dbReference>
<organism evidence="3 4">
    <name type="scientific">Candidatus Roizmanbacteria bacterium CG10_big_fil_rev_8_21_14_0_10_36_26</name>
    <dbReference type="NCBI Taxonomy" id="1974851"/>
    <lineage>
        <taxon>Bacteria</taxon>
        <taxon>Candidatus Roizmaniibacteriota</taxon>
    </lineage>
</organism>
<name>A0A2M8KMK4_9BACT</name>
<keyword evidence="1" id="KW-1133">Transmembrane helix</keyword>
<evidence type="ECO:0000313" key="3">
    <source>
        <dbReference type="EMBL" id="PJE61139.1"/>
    </source>
</evidence>
<dbReference type="InterPro" id="IPR029044">
    <property type="entry name" value="Nucleotide-diphossugar_trans"/>
</dbReference>
<evidence type="ECO:0000259" key="2">
    <source>
        <dbReference type="Pfam" id="PF00535"/>
    </source>
</evidence>
<dbReference type="PANTHER" id="PTHR43630">
    <property type="entry name" value="POLY-BETA-1,6-N-ACETYL-D-GLUCOSAMINE SYNTHASE"/>
    <property type="match status" value="1"/>
</dbReference>